<organism evidence="2 3">
    <name type="scientific">Orrella daihaiensis</name>
    <dbReference type="NCBI Taxonomy" id="2782176"/>
    <lineage>
        <taxon>Bacteria</taxon>
        <taxon>Pseudomonadati</taxon>
        <taxon>Pseudomonadota</taxon>
        <taxon>Betaproteobacteria</taxon>
        <taxon>Burkholderiales</taxon>
        <taxon>Alcaligenaceae</taxon>
        <taxon>Orrella</taxon>
    </lineage>
</organism>
<protein>
    <recommendedName>
        <fullName evidence="4">META domain-containing protein</fullName>
    </recommendedName>
</protein>
<keyword evidence="1" id="KW-0732">Signal</keyword>
<dbReference type="PROSITE" id="PS51257">
    <property type="entry name" value="PROKAR_LIPOPROTEIN"/>
    <property type="match status" value="1"/>
</dbReference>
<dbReference type="EMBL" id="CP063982">
    <property type="protein sequence ID" value="UOD50984.1"/>
    <property type="molecule type" value="Genomic_DNA"/>
</dbReference>
<gene>
    <name evidence="2" type="ORF">DHf2319_03475</name>
</gene>
<proteinExistence type="predicted"/>
<evidence type="ECO:0000313" key="2">
    <source>
        <dbReference type="EMBL" id="UOD50984.1"/>
    </source>
</evidence>
<dbReference type="Proteomes" id="UP000831607">
    <property type="component" value="Chromosome"/>
</dbReference>
<keyword evidence="3" id="KW-1185">Reference proteome</keyword>
<dbReference type="RefSeq" id="WP_243479408.1">
    <property type="nucleotide sequence ID" value="NZ_CP063982.1"/>
</dbReference>
<feature type="signal peptide" evidence="1">
    <location>
        <begin position="1"/>
        <end position="21"/>
    </location>
</feature>
<feature type="chain" id="PRO_5047508372" description="META domain-containing protein" evidence="1">
    <location>
        <begin position="22"/>
        <end position="158"/>
    </location>
</feature>
<name>A0ABY4AL15_9BURK</name>
<sequence>MKLSRLLFRPALMLIMLGVLAGCASPDQGWMGSPLKDTAWQLVTIESKTGDAGREYVANKANIVMNLKASGDAEFTLGCETGASNWEAGWERIDLKGDIRFDELQINATPSPCEPNLVVQRFLRDVEFLEGYVLIQNHLYLNTAAYQSTYGWRKIQAQ</sequence>
<evidence type="ECO:0008006" key="4">
    <source>
        <dbReference type="Google" id="ProtNLM"/>
    </source>
</evidence>
<evidence type="ECO:0000256" key="1">
    <source>
        <dbReference type="SAM" id="SignalP"/>
    </source>
</evidence>
<accession>A0ABY4AL15</accession>
<reference evidence="2 3" key="1">
    <citation type="submission" date="2020-11" db="EMBL/GenBank/DDBJ databases">
        <title>Algicoccus daihaiensis sp.nov., isolated from Daihai Lake in Inner Mongolia.</title>
        <authorList>
            <person name="Kai J."/>
        </authorList>
    </citation>
    <scope>NUCLEOTIDE SEQUENCE [LARGE SCALE GENOMIC DNA]</scope>
    <source>
        <strain evidence="3">f23</strain>
    </source>
</reference>
<evidence type="ECO:0000313" key="3">
    <source>
        <dbReference type="Proteomes" id="UP000831607"/>
    </source>
</evidence>